<feature type="transmembrane region" description="Helical" evidence="1">
    <location>
        <begin position="84"/>
        <end position="103"/>
    </location>
</feature>
<feature type="transmembrane region" description="Helical" evidence="1">
    <location>
        <begin position="52"/>
        <end position="72"/>
    </location>
</feature>
<keyword evidence="1" id="KW-1133">Transmembrane helix</keyword>
<proteinExistence type="predicted"/>
<sequence length="215" mass="22984">MTDRRALARLVHGVLAAVVVLSVLTELGRAISGATVLVPADDPGTGTRVLRLFSYFTIQSNLLVLAGVLPLVRDPAHDGRGWRVVRLTSLLGIMVTGLVYAVVLGPTLHPTGLGWWTNAGLHYVAPVLAVGGWLVLGPRPRVTAATVGWSMAWPLAWIGYALVLGALTDWYPYPFMDVVEIGYPAALRNLAFVAVLAVVLLPGFRLADRKLPPAP</sequence>
<feature type="transmembrane region" description="Helical" evidence="1">
    <location>
        <begin position="187"/>
        <end position="207"/>
    </location>
</feature>
<dbReference type="AlphaFoldDB" id="A0A1H0P251"/>
<feature type="transmembrane region" description="Helical" evidence="1">
    <location>
        <begin position="148"/>
        <end position="167"/>
    </location>
</feature>
<keyword evidence="1" id="KW-0472">Membrane</keyword>
<keyword evidence="1" id="KW-0812">Transmembrane</keyword>
<organism evidence="2 3">
    <name type="scientific">Klenkia soli</name>
    <dbReference type="NCBI Taxonomy" id="1052260"/>
    <lineage>
        <taxon>Bacteria</taxon>
        <taxon>Bacillati</taxon>
        <taxon>Actinomycetota</taxon>
        <taxon>Actinomycetes</taxon>
        <taxon>Geodermatophilales</taxon>
        <taxon>Geodermatophilaceae</taxon>
        <taxon>Klenkia</taxon>
    </lineage>
</organism>
<evidence type="ECO:0000313" key="3">
    <source>
        <dbReference type="Proteomes" id="UP000199088"/>
    </source>
</evidence>
<protein>
    <submittedName>
        <fullName evidence="2">Uncharacterized protein</fullName>
    </submittedName>
</protein>
<dbReference type="OrthoDB" id="9809977at2"/>
<evidence type="ECO:0000256" key="1">
    <source>
        <dbReference type="SAM" id="Phobius"/>
    </source>
</evidence>
<dbReference type="Proteomes" id="UP000199088">
    <property type="component" value="Unassembled WGS sequence"/>
</dbReference>
<feature type="transmembrane region" description="Helical" evidence="1">
    <location>
        <begin position="115"/>
        <end position="136"/>
    </location>
</feature>
<gene>
    <name evidence="2" type="ORF">SAMN05660199_02940</name>
</gene>
<reference evidence="3" key="1">
    <citation type="submission" date="2016-10" db="EMBL/GenBank/DDBJ databases">
        <authorList>
            <person name="Varghese N."/>
            <person name="Submissions S."/>
        </authorList>
    </citation>
    <scope>NUCLEOTIDE SEQUENCE [LARGE SCALE GENOMIC DNA]</scope>
    <source>
        <strain evidence="3">DSM 45843</strain>
    </source>
</reference>
<dbReference type="EMBL" id="FNIR01000009">
    <property type="protein sequence ID" value="SDO98919.1"/>
    <property type="molecule type" value="Genomic_DNA"/>
</dbReference>
<evidence type="ECO:0000313" key="2">
    <source>
        <dbReference type="EMBL" id="SDO98919.1"/>
    </source>
</evidence>
<dbReference type="STRING" id="1052260.SAMN05660199_02940"/>
<dbReference type="RefSeq" id="WP_091246550.1">
    <property type="nucleotide sequence ID" value="NZ_FNIR01000009.1"/>
</dbReference>
<dbReference type="NCBIfam" id="NF038065">
    <property type="entry name" value="Pr6Pr"/>
    <property type="match status" value="1"/>
</dbReference>
<keyword evidence="3" id="KW-1185">Reference proteome</keyword>
<feature type="transmembrane region" description="Helical" evidence="1">
    <location>
        <begin position="7"/>
        <end position="32"/>
    </location>
</feature>
<accession>A0A1H0P251</accession>
<name>A0A1H0P251_9ACTN</name>
<dbReference type="InterPro" id="IPR049713">
    <property type="entry name" value="Pr6Pr-like"/>
</dbReference>